<accession>A0A375I148</accession>
<proteinExistence type="predicted"/>
<keyword evidence="2" id="KW-0479">Metal-binding</keyword>
<dbReference type="Pfam" id="PF00753">
    <property type="entry name" value="Lactamase_B"/>
    <property type="match status" value="1"/>
</dbReference>
<organism evidence="6 7">
    <name type="scientific">Propionibacterium ruminifibrarum</name>
    <dbReference type="NCBI Taxonomy" id="1962131"/>
    <lineage>
        <taxon>Bacteria</taxon>
        <taxon>Bacillati</taxon>
        <taxon>Actinomycetota</taxon>
        <taxon>Actinomycetes</taxon>
        <taxon>Propionibacteriales</taxon>
        <taxon>Propionibacteriaceae</taxon>
        <taxon>Propionibacterium</taxon>
    </lineage>
</organism>
<protein>
    <submittedName>
        <fullName evidence="6">Metallo-beta-lactamase superfamily</fullName>
    </submittedName>
</protein>
<evidence type="ECO:0000259" key="5">
    <source>
        <dbReference type="SMART" id="SM00849"/>
    </source>
</evidence>
<dbReference type="PANTHER" id="PTHR46233">
    <property type="entry name" value="HYDROXYACYLGLUTATHIONE HYDROLASE GLOC"/>
    <property type="match status" value="1"/>
</dbReference>
<dbReference type="InterPro" id="IPR051453">
    <property type="entry name" value="MBL_Glyoxalase_II"/>
</dbReference>
<name>A0A375I148_9ACTN</name>
<keyword evidence="3" id="KW-0378">Hydrolase</keyword>
<dbReference type="RefSeq" id="WP_119715687.1">
    <property type="nucleotide sequence ID" value="NZ_OMOH01000005.1"/>
</dbReference>
<dbReference type="InterPro" id="IPR036866">
    <property type="entry name" value="RibonucZ/Hydroxyglut_hydro"/>
</dbReference>
<evidence type="ECO:0000256" key="2">
    <source>
        <dbReference type="ARBA" id="ARBA00022723"/>
    </source>
</evidence>
<feature type="domain" description="Metallo-beta-lactamase" evidence="5">
    <location>
        <begin position="16"/>
        <end position="179"/>
    </location>
</feature>
<dbReference type="GO" id="GO:0046872">
    <property type="term" value="F:metal ion binding"/>
    <property type="evidence" value="ECO:0007669"/>
    <property type="project" value="UniProtKB-KW"/>
</dbReference>
<dbReference type="Gene3D" id="3.60.15.10">
    <property type="entry name" value="Ribonuclease Z/Hydroxyacylglutathione hydrolase-like"/>
    <property type="match status" value="1"/>
</dbReference>
<keyword evidence="4" id="KW-0862">Zinc</keyword>
<reference evidence="7" key="1">
    <citation type="submission" date="2018-02" db="EMBL/GenBank/DDBJ databases">
        <authorList>
            <person name="Hornung B."/>
        </authorList>
    </citation>
    <scope>NUCLEOTIDE SEQUENCE [LARGE SCALE GENOMIC DNA]</scope>
</reference>
<evidence type="ECO:0000256" key="3">
    <source>
        <dbReference type="ARBA" id="ARBA00022801"/>
    </source>
</evidence>
<dbReference type="InterPro" id="IPR001279">
    <property type="entry name" value="Metallo-B-lactamas"/>
</dbReference>
<sequence>MTTTTIPVETSFGPFINYCYILVDEVSREAAIIDPAWQMDKITAVLDGLRVRLRYVLITHSHLDHTNLAERFVKRYGAQLVVSELEHQWSGYGQGYSSLLVCEGQRLVIGRNHVTCFMTPGHTPGSACYQWGRDLFTGDTLFPDGCGICESMEWATELFHSLRRLVTLMADDVRILSGHSYQVANGLTFAQAKKTNIYLQIDKVDQFCKFRMRRGQKNLFTFSSLPVTD</sequence>
<dbReference type="EMBL" id="OMOH01000005">
    <property type="protein sequence ID" value="SPF68534.1"/>
    <property type="molecule type" value="Genomic_DNA"/>
</dbReference>
<dbReference type="PANTHER" id="PTHR46233:SF3">
    <property type="entry name" value="HYDROXYACYLGLUTATHIONE HYDROLASE GLOC"/>
    <property type="match status" value="1"/>
</dbReference>
<evidence type="ECO:0000313" key="7">
    <source>
        <dbReference type="Proteomes" id="UP000265962"/>
    </source>
</evidence>
<dbReference type="Proteomes" id="UP000265962">
    <property type="component" value="Unassembled WGS sequence"/>
</dbReference>
<evidence type="ECO:0000256" key="1">
    <source>
        <dbReference type="ARBA" id="ARBA00001947"/>
    </source>
</evidence>
<dbReference type="AlphaFoldDB" id="A0A375I148"/>
<dbReference type="SUPFAM" id="SSF56281">
    <property type="entry name" value="Metallo-hydrolase/oxidoreductase"/>
    <property type="match status" value="1"/>
</dbReference>
<dbReference type="GO" id="GO:0016787">
    <property type="term" value="F:hydrolase activity"/>
    <property type="evidence" value="ECO:0007669"/>
    <property type="project" value="UniProtKB-KW"/>
</dbReference>
<dbReference type="SMART" id="SM00849">
    <property type="entry name" value="Lactamase_B"/>
    <property type="match status" value="1"/>
</dbReference>
<evidence type="ECO:0000313" key="6">
    <source>
        <dbReference type="EMBL" id="SPF68534.1"/>
    </source>
</evidence>
<comment type="cofactor">
    <cofactor evidence="1">
        <name>Zn(2+)</name>
        <dbReference type="ChEBI" id="CHEBI:29105"/>
    </cofactor>
</comment>
<dbReference type="OrthoDB" id="2971563at2"/>
<keyword evidence="7" id="KW-1185">Reference proteome</keyword>
<gene>
    <name evidence="6" type="ORF">PROPJV5_1515</name>
</gene>
<evidence type="ECO:0000256" key="4">
    <source>
        <dbReference type="ARBA" id="ARBA00022833"/>
    </source>
</evidence>